<proteinExistence type="predicted"/>
<protein>
    <submittedName>
        <fullName evidence="7">M67 family metallopeptidase</fullName>
    </submittedName>
</protein>
<evidence type="ECO:0000256" key="3">
    <source>
        <dbReference type="ARBA" id="ARBA00022801"/>
    </source>
</evidence>
<keyword evidence="5" id="KW-0482">Metalloprotease</keyword>
<dbReference type="CDD" id="cd08070">
    <property type="entry name" value="MPN_like"/>
    <property type="match status" value="1"/>
</dbReference>
<keyword evidence="1" id="KW-0645">Protease</keyword>
<dbReference type="EMBL" id="JAALHA020000022">
    <property type="protein sequence ID" value="MDR9899177.1"/>
    <property type="molecule type" value="Genomic_DNA"/>
</dbReference>
<evidence type="ECO:0000256" key="2">
    <source>
        <dbReference type="ARBA" id="ARBA00022723"/>
    </source>
</evidence>
<dbReference type="PANTHER" id="PTHR34858:SF1">
    <property type="entry name" value="CYSO-CYSTEINE PEPTIDASE"/>
    <property type="match status" value="1"/>
</dbReference>
<dbReference type="SUPFAM" id="SSF102712">
    <property type="entry name" value="JAB1/MPN domain"/>
    <property type="match status" value="1"/>
</dbReference>
<dbReference type="GO" id="GO:0006508">
    <property type="term" value="P:proteolysis"/>
    <property type="evidence" value="ECO:0007669"/>
    <property type="project" value="UniProtKB-KW"/>
</dbReference>
<evidence type="ECO:0000256" key="5">
    <source>
        <dbReference type="ARBA" id="ARBA00023049"/>
    </source>
</evidence>
<accession>A0AAP5MCG7</accession>
<dbReference type="GO" id="GO:0008235">
    <property type="term" value="F:metalloexopeptidase activity"/>
    <property type="evidence" value="ECO:0007669"/>
    <property type="project" value="TreeGrafter"/>
</dbReference>
<keyword evidence="8" id="KW-1185">Reference proteome</keyword>
<dbReference type="PANTHER" id="PTHR34858">
    <property type="entry name" value="CYSO-CYSTEINE PEPTIDASE"/>
    <property type="match status" value="1"/>
</dbReference>
<evidence type="ECO:0000313" key="7">
    <source>
        <dbReference type="EMBL" id="MDR9899177.1"/>
    </source>
</evidence>
<sequence length="175" mass="19987">MGSINLKLLSEHIQTMTQHAESTYPEECCGIIFGHMGNEGKTVVKVMPTDNAWSTQAGDFSQDDQNYSERRRYAIAPEVMLKAQKEARDSGVNIIGIYHSHPDYPATPSEFDRVYAWQEYSYIIVSVQNGKTADIKSWCLDNNHEFQEEKIQQGVRIQNSEVRINPTLELDTKEN</sequence>
<evidence type="ECO:0000256" key="1">
    <source>
        <dbReference type="ARBA" id="ARBA00022670"/>
    </source>
</evidence>
<dbReference type="InterPro" id="IPR051929">
    <property type="entry name" value="VirAsm_ModProt"/>
</dbReference>
<dbReference type="FunFam" id="3.40.140.10:FF:000085">
    <property type="entry name" value="Mov34/MPN/PAD-1 family protein"/>
    <property type="match status" value="1"/>
</dbReference>
<reference evidence="8" key="1">
    <citation type="journal article" date="2021" name="Science">
        <title>Hunting the eagle killer: A cyanobacterial neurotoxin causes vacuolar myelinopathy.</title>
        <authorList>
            <person name="Breinlinger S."/>
            <person name="Phillips T.J."/>
            <person name="Haram B.N."/>
            <person name="Mares J."/>
            <person name="Martinez Yerena J.A."/>
            <person name="Hrouzek P."/>
            <person name="Sobotka R."/>
            <person name="Henderson W.M."/>
            <person name="Schmieder P."/>
            <person name="Williams S.M."/>
            <person name="Lauderdale J.D."/>
            <person name="Wilde H.D."/>
            <person name="Gerrin W."/>
            <person name="Kust A."/>
            <person name="Washington J.W."/>
            <person name="Wagner C."/>
            <person name="Geier B."/>
            <person name="Liebeke M."/>
            <person name="Enke H."/>
            <person name="Niedermeyer T.H.J."/>
            <person name="Wilde S.B."/>
        </authorList>
    </citation>
    <scope>NUCLEOTIDE SEQUENCE [LARGE SCALE GENOMIC DNA]</scope>
    <source>
        <strain evidence="8">Thurmond2011</strain>
    </source>
</reference>
<dbReference type="Proteomes" id="UP000667802">
    <property type="component" value="Unassembled WGS sequence"/>
</dbReference>
<dbReference type="AlphaFoldDB" id="A0AAP5MCG7"/>
<dbReference type="InterPro" id="IPR028090">
    <property type="entry name" value="JAB_dom_prok"/>
</dbReference>
<feature type="domain" description="JAB1/MPN/MOV34 metalloenzyme" evidence="6">
    <location>
        <begin position="5"/>
        <end position="151"/>
    </location>
</feature>
<evidence type="ECO:0000313" key="8">
    <source>
        <dbReference type="Proteomes" id="UP000667802"/>
    </source>
</evidence>
<keyword evidence="4" id="KW-0862">Zinc</keyword>
<organism evidence="7 8">
    <name type="scientific">Aetokthonos hydrillicola Thurmond2011</name>
    <dbReference type="NCBI Taxonomy" id="2712845"/>
    <lineage>
        <taxon>Bacteria</taxon>
        <taxon>Bacillati</taxon>
        <taxon>Cyanobacteriota</taxon>
        <taxon>Cyanophyceae</taxon>
        <taxon>Nostocales</taxon>
        <taxon>Hapalosiphonaceae</taxon>
        <taxon>Aetokthonos</taxon>
    </lineage>
</organism>
<name>A0AAP5MCG7_9CYAN</name>
<keyword evidence="2" id="KW-0479">Metal-binding</keyword>
<dbReference type="RefSeq" id="WP_208342583.1">
    <property type="nucleotide sequence ID" value="NZ_CAWQFN010000161.1"/>
</dbReference>
<gene>
    <name evidence="7" type="ORF">G7B40_032135</name>
</gene>
<dbReference type="SMART" id="SM00232">
    <property type="entry name" value="JAB_MPN"/>
    <property type="match status" value="1"/>
</dbReference>
<dbReference type="Pfam" id="PF14464">
    <property type="entry name" value="Prok-JAB"/>
    <property type="match status" value="1"/>
</dbReference>
<evidence type="ECO:0000259" key="6">
    <source>
        <dbReference type="SMART" id="SM00232"/>
    </source>
</evidence>
<keyword evidence="3" id="KW-0378">Hydrolase</keyword>
<dbReference type="Gene3D" id="3.40.140.10">
    <property type="entry name" value="Cytidine Deaminase, domain 2"/>
    <property type="match status" value="1"/>
</dbReference>
<comment type="caution">
    <text evidence="7">The sequence shown here is derived from an EMBL/GenBank/DDBJ whole genome shotgun (WGS) entry which is preliminary data.</text>
</comment>
<dbReference type="InterPro" id="IPR000555">
    <property type="entry name" value="JAMM/MPN+_dom"/>
</dbReference>
<dbReference type="GO" id="GO:0008270">
    <property type="term" value="F:zinc ion binding"/>
    <property type="evidence" value="ECO:0007669"/>
    <property type="project" value="TreeGrafter"/>
</dbReference>
<evidence type="ECO:0000256" key="4">
    <source>
        <dbReference type="ARBA" id="ARBA00022833"/>
    </source>
</evidence>